<sequence>MRPPYYDAGGQEVTQDQAHVTLFDVSNLPDAPQAVAHALYLKEGSLMVIHDTSRDWRFAAQGKAQFIACAPLIYDGIVLGSLAVWDDEPRAFFDTADTLQELAHVAIHELEFVLDIEQLKQRDAMNLAVEQFTRHFLFIESDRMGKKGETERYEHIYEYAANTIRESLDLDGAIMIDLSGFSLLEEAHLPPRGECLAHAEMQQFCDLLRTSQQGDMFIESIPQVLAKLLPDSAHEVLYVPIFGIGRQPFCLLLGYCSEDKYTPVLDQASAIALQHVRSMGYMMLYVVLQHTVVLADRAKSFFISNMSHELRTPLHGILASTEMLQDTSMNAMQVSFVDTVEACGKGLLELVNHVLDYTKLQGGKGGQGAITAHSDGDLVKLIQEVCDSSWVGIAGNKPSDGIGSVYAPTDAAEASPLIFSPGAEQVELVVDIAREVAGWAVRFDSGGLRRVVMNLVGNALKFTTNGYVRVSLEQVPGTGTKKAINLSVRDTGCGMSKEFLEKKLFQPFSQENPMRIGTGLGLSIVKSIVESMIQGHINVWSEVGHGTHINITFELEEASGASEGTAYKPALSVDSRYTVHMIGFDLKSRGQNALAKSVRKYLERWWKFSTIVYPLGAQLPEMTPNDILLVNEDVNLLVRLMNEGPSYLPPAIVATFLRHDKNVRSVCSAYHAAGGLARVMFKPLGPSRLEVHLDFVVQYLERTSAGDPPPRDEIGPLAPLPSLFESAPTMVPLEGLSNIARAPAEAIVEAPGGAGIVNTENAPTAYAYVEKVLHNDGVVECSLSFTTSTADTPPPAANTGRPLRPARSMTYSEPRLEDYLVSAPIRSQMWPRQNMPPLDPINVATEGKLADAPPCEPGAVSAAVGAAVSAAVNAATVNGPGAFVNVRAIVAPETVPGTPLATATVVSVQPVDSSPSGSSVTLPSPVELAPGIEPQPASKAATTKAATSESVPIPISPVTPTDTHPGGGKSALSCSPARASQAQSQAQSQQQSQPSRVLFVDDNAVNRQVLAAYLRKIGLEHEEAIDGVEGVAAFEKKPPGYFSLVVMDLTMPNMDGVTATSEIRRIERSRQMADPTVPRIPVHMLSGVSSSEDQRHAFAAGADGFLQKPLSFRVFLSLVKSICASAQVGACT</sequence>
<evidence type="ECO:0000256" key="1">
    <source>
        <dbReference type="ARBA" id="ARBA00000085"/>
    </source>
</evidence>
<dbReference type="SMART" id="SM00388">
    <property type="entry name" value="HisKA"/>
    <property type="match status" value="1"/>
</dbReference>
<dbReference type="Pfam" id="PF02518">
    <property type="entry name" value="HATPase_c"/>
    <property type="match status" value="1"/>
</dbReference>
<dbReference type="AlphaFoldDB" id="A0AAF0EWF5"/>
<evidence type="ECO:0000256" key="7">
    <source>
        <dbReference type="SAM" id="MobiDB-lite"/>
    </source>
</evidence>
<dbReference type="PANTHER" id="PTHR43047:SF72">
    <property type="entry name" value="OSMOSENSING HISTIDINE PROTEIN KINASE SLN1"/>
    <property type="match status" value="1"/>
</dbReference>
<dbReference type="Pfam" id="PF00512">
    <property type="entry name" value="HisKA"/>
    <property type="match status" value="1"/>
</dbReference>
<feature type="domain" description="Response regulatory" evidence="9">
    <location>
        <begin position="996"/>
        <end position="1123"/>
    </location>
</feature>
<dbReference type="Gene3D" id="3.30.565.10">
    <property type="entry name" value="Histidine kinase-like ATPase, C-terminal domain"/>
    <property type="match status" value="1"/>
</dbReference>
<dbReference type="SMART" id="SM00448">
    <property type="entry name" value="REC"/>
    <property type="match status" value="1"/>
</dbReference>
<dbReference type="InterPro" id="IPR003661">
    <property type="entry name" value="HisK_dim/P_dom"/>
</dbReference>
<evidence type="ECO:0000256" key="4">
    <source>
        <dbReference type="ARBA" id="ARBA00022679"/>
    </source>
</evidence>
<dbReference type="FunFam" id="1.10.287.130:FF:000023">
    <property type="entry name" value="Sensor histidine kinase/response regulator, putative"/>
    <property type="match status" value="1"/>
</dbReference>
<feature type="compositionally biased region" description="Low complexity" evidence="7">
    <location>
        <begin position="937"/>
        <end position="948"/>
    </location>
</feature>
<evidence type="ECO:0000313" key="10">
    <source>
        <dbReference type="EMBL" id="WFD36290.1"/>
    </source>
</evidence>
<keyword evidence="4" id="KW-0808">Transferase</keyword>
<dbReference type="Gene3D" id="1.10.287.130">
    <property type="match status" value="1"/>
</dbReference>
<dbReference type="InterPro" id="IPR036097">
    <property type="entry name" value="HisK_dim/P_sf"/>
</dbReference>
<dbReference type="CDD" id="cd00082">
    <property type="entry name" value="HisKA"/>
    <property type="match status" value="1"/>
</dbReference>
<accession>A0AAF0EWF5</accession>
<feature type="region of interest" description="Disordered" evidence="7">
    <location>
        <begin position="909"/>
        <end position="997"/>
    </location>
</feature>
<feature type="domain" description="Histidine kinase" evidence="8">
    <location>
        <begin position="305"/>
        <end position="557"/>
    </location>
</feature>
<evidence type="ECO:0000256" key="2">
    <source>
        <dbReference type="ARBA" id="ARBA00012438"/>
    </source>
</evidence>
<dbReference type="PROSITE" id="PS50110">
    <property type="entry name" value="RESPONSE_REGULATORY"/>
    <property type="match status" value="1"/>
</dbReference>
<evidence type="ECO:0000256" key="3">
    <source>
        <dbReference type="ARBA" id="ARBA00022553"/>
    </source>
</evidence>
<dbReference type="SUPFAM" id="SSF52172">
    <property type="entry name" value="CheY-like"/>
    <property type="match status" value="1"/>
</dbReference>
<dbReference type="PROSITE" id="PS50109">
    <property type="entry name" value="HIS_KIN"/>
    <property type="match status" value="1"/>
</dbReference>
<feature type="compositionally biased region" description="Low complexity" evidence="7">
    <location>
        <begin position="975"/>
        <end position="996"/>
    </location>
</feature>
<comment type="catalytic activity">
    <reaction evidence="1">
        <text>ATP + protein L-histidine = ADP + protein N-phospho-L-histidine.</text>
        <dbReference type="EC" id="2.7.13.3"/>
    </reaction>
</comment>
<evidence type="ECO:0000259" key="9">
    <source>
        <dbReference type="PROSITE" id="PS50110"/>
    </source>
</evidence>
<feature type="modified residue" description="4-aspartylphosphate" evidence="6">
    <location>
        <position position="1048"/>
    </location>
</feature>
<dbReference type="PANTHER" id="PTHR43047">
    <property type="entry name" value="TWO-COMPONENT HISTIDINE PROTEIN KINASE"/>
    <property type="match status" value="1"/>
</dbReference>
<dbReference type="SUPFAM" id="SSF47384">
    <property type="entry name" value="Homodimeric domain of signal transducing histidine kinase"/>
    <property type="match status" value="1"/>
</dbReference>
<feature type="region of interest" description="Disordered" evidence="7">
    <location>
        <begin position="787"/>
        <end position="807"/>
    </location>
</feature>
<evidence type="ECO:0000259" key="8">
    <source>
        <dbReference type="PROSITE" id="PS50109"/>
    </source>
</evidence>
<dbReference type="EC" id="2.7.13.3" evidence="2"/>
<dbReference type="EMBL" id="CP119880">
    <property type="protein sequence ID" value="WFD36290.1"/>
    <property type="molecule type" value="Genomic_DNA"/>
</dbReference>
<dbReference type="SMART" id="SM00387">
    <property type="entry name" value="HATPase_c"/>
    <property type="match status" value="1"/>
</dbReference>
<dbReference type="Gene3D" id="3.40.50.2300">
    <property type="match status" value="1"/>
</dbReference>
<dbReference type="InterPro" id="IPR004358">
    <property type="entry name" value="Sig_transdc_His_kin-like_C"/>
</dbReference>
<keyword evidence="11" id="KW-1185">Reference proteome</keyword>
<evidence type="ECO:0000313" key="11">
    <source>
        <dbReference type="Proteomes" id="UP001219933"/>
    </source>
</evidence>
<dbReference type="Proteomes" id="UP001219933">
    <property type="component" value="Chromosome 4"/>
</dbReference>
<proteinExistence type="predicted"/>
<dbReference type="InterPro" id="IPR029016">
    <property type="entry name" value="GAF-like_dom_sf"/>
</dbReference>
<dbReference type="InterPro" id="IPR005467">
    <property type="entry name" value="His_kinase_dom"/>
</dbReference>
<evidence type="ECO:0000256" key="5">
    <source>
        <dbReference type="ARBA" id="ARBA00022777"/>
    </source>
</evidence>
<reference evidence="10" key="1">
    <citation type="submission" date="2023-03" db="EMBL/GenBank/DDBJ databases">
        <title>Mating type loci evolution in Malassezia.</title>
        <authorList>
            <person name="Coelho M.A."/>
        </authorList>
    </citation>
    <scope>NUCLEOTIDE SEQUENCE</scope>
    <source>
        <strain evidence="10">CBS 11721</strain>
    </source>
</reference>
<dbReference type="Pfam" id="PF00072">
    <property type="entry name" value="Response_reg"/>
    <property type="match status" value="1"/>
</dbReference>
<protein>
    <recommendedName>
        <fullName evidence="2">histidine kinase</fullName>
        <ecNumber evidence="2">2.7.13.3</ecNumber>
    </recommendedName>
</protein>
<dbReference type="GO" id="GO:0005886">
    <property type="term" value="C:plasma membrane"/>
    <property type="evidence" value="ECO:0007669"/>
    <property type="project" value="TreeGrafter"/>
</dbReference>
<name>A0AAF0EWF5_9BASI</name>
<dbReference type="InterPro" id="IPR001789">
    <property type="entry name" value="Sig_transdc_resp-reg_receiver"/>
</dbReference>
<dbReference type="SUPFAM" id="SSF55874">
    <property type="entry name" value="ATPase domain of HSP90 chaperone/DNA topoisomerase II/histidine kinase"/>
    <property type="match status" value="1"/>
</dbReference>
<dbReference type="PRINTS" id="PR00344">
    <property type="entry name" value="BCTRLSENSOR"/>
</dbReference>
<dbReference type="GO" id="GO:0000155">
    <property type="term" value="F:phosphorelay sensor kinase activity"/>
    <property type="evidence" value="ECO:0007669"/>
    <property type="project" value="InterPro"/>
</dbReference>
<dbReference type="InterPro" id="IPR003594">
    <property type="entry name" value="HATPase_dom"/>
</dbReference>
<dbReference type="GO" id="GO:0009927">
    <property type="term" value="F:histidine phosphotransfer kinase activity"/>
    <property type="evidence" value="ECO:0007669"/>
    <property type="project" value="TreeGrafter"/>
</dbReference>
<organism evidence="10 11">
    <name type="scientific">Malassezia cuniculi</name>
    <dbReference type="NCBI Taxonomy" id="948313"/>
    <lineage>
        <taxon>Eukaryota</taxon>
        <taxon>Fungi</taxon>
        <taxon>Dikarya</taxon>
        <taxon>Basidiomycota</taxon>
        <taxon>Ustilaginomycotina</taxon>
        <taxon>Malasseziomycetes</taxon>
        <taxon>Malasseziales</taxon>
        <taxon>Malasseziaceae</taxon>
        <taxon>Malassezia</taxon>
    </lineage>
</organism>
<dbReference type="CDD" id="cd17546">
    <property type="entry name" value="REC_hyHK_CKI1_RcsC-like"/>
    <property type="match status" value="1"/>
</dbReference>
<keyword evidence="5" id="KW-0418">Kinase</keyword>
<dbReference type="InterPro" id="IPR011006">
    <property type="entry name" value="CheY-like_superfamily"/>
</dbReference>
<gene>
    <name evidence="10" type="ORF">MCUN1_003169</name>
</gene>
<dbReference type="InterPro" id="IPR036890">
    <property type="entry name" value="HATPase_C_sf"/>
</dbReference>
<dbReference type="Gene3D" id="3.30.450.40">
    <property type="match status" value="1"/>
</dbReference>
<feature type="compositionally biased region" description="Low complexity" evidence="7">
    <location>
        <begin position="909"/>
        <end position="926"/>
    </location>
</feature>
<evidence type="ECO:0000256" key="6">
    <source>
        <dbReference type="PROSITE-ProRule" id="PRU00169"/>
    </source>
</evidence>
<keyword evidence="3 6" id="KW-0597">Phosphoprotein</keyword>